<accession>A0A6J8EGF4</accession>
<feature type="domain" description="G protein gamma" evidence="8">
    <location>
        <begin position="11"/>
        <end position="67"/>
    </location>
</feature>
<reference evidence="9 10" key="1">
    <citation type="submission" date="2020-06" db="EMBL/GenBank/DDBJ databases">
        <authorList>
            <person name="Li R."/>
            <person name="Bekaert M."/>
        </authorList>
    </citation>
    <scope>NUCLEOTIDE SEQUENCE [LARGE SCALE GENOMIC DNA]</scope>
    <source>
        <strain evidence="10">wild</strain>
    </source>
</reference>
<keyword evidence="3 7" id="KW-0812">Transmembrane</keyword>
<dbReference type="GO" id="GO:0016020">
    <property type="term" value="C:membrane"/>
    <property type="evidence" value="ECO:0007669"/>
    <property type="project" value="UniProtKB-SubCell"/>
</dbReference>
<feature type="transmembrane region" description="Helical" evidence="7">
    <location>
        <begin position="737"/>
        <end position="756"/>
    </location>
</feature>
<evidence type="ECO:0000256" key="1">
    <source>
        <dbReference type="ARBA" id="ARBA00004141"/>
    </source>
</evidence>
<organism evidence="9 10">
    <name type="scientific">Mytilus coruscus</name>
    <name type="common">Sea mussel</name>
    <dbReference type="NCBI Taxonomy" id="42192"/>
    <lineage>
        <taxon>Eukaryota</taxon>
        <taxon>Metazoa</taxon>
        <taxon>Spiralia</taxon>
        <taxon>Lophotrochozoa</taxon>
        <taxon>Mollusca</taxon>
        <taxon>Bivalvia</taxon>
        <taxon>Autobranchia</taxon>
        <taxon>Pteriomorphia</taxon>
        <taxon>Mytilida</taxon>
        <taxon>Mytiloidea</taxon>
        <taxon>Mytilidae</taxon>
        <taxon>Mytilinae</taxon>
        <taxon>Mytilus</taxon>
    </lineage>
</organism>
<comment type="similarity">
    <text evidence="2">Belongs to the prominin family.</text>
</comment>
<gene>
    <name evidence="9" type="ORF">MCOR_51432</name>
</gene>
<name>A0A6J8EGF4_MYTCO</name>
<dbReference type="OrthoDB" id="6229420at2759"/>
<keyword evidence="6" id="KW-0325">Glycoprotein</keyword>
<comment type="subcellular location">
    <subcellularLocation>
        <location evidence="1">Membrane</location>
        <topology evidence="1">Multi-pass membrane protein</topology>
    </subcellularLocation>
</comment>
<sequence>MAGLQNQIEILKEEVQQLSHEVGVPRGKVSESIEVIRSYIKENEEDDPFLQPNKDNPLAEKGACIILTVGSGTITDTYGNVAYGNGTVSWADPPSGMSYKTVNGYDPGTLSMLYDVVRGFVNTVQSQPFPFSIINDVLNGDFDISTRYMEEEDPNEDCKRMGFAQALFIMSLLLATSAACVYITNDNFTVAIKYADTSIADNLDDVNTYINNTIMQFQYVAVGMYNIVSDSITADINGIGKVMSDAVQANLNITPVITAVTDLDTSLQAIKTALDQSVTDITALQSAANTLTSDLNTLSSDIGTTKSSCSSDCTPTTACDGFDETALAVSADFSTLPDLTSVQSSIDGVVAQNLTGIAQSAKSQLDNMETTIDSSTSSARSSIQSSLDSFKSTLNTMVDDFVTQVNGAIDTYSLKTEIGKFFQSAIDYDVYRQYFGYGLMGLFSFIPLLMIGGIMCGCCCGDTEAKPSERPCCSSCGGCLMMLAVAIMFLIGALLMLLTTVTFMIGGNLEKICQSFIDLTVFSDFIDQNAIPSFHLGQMILGDPSVNISVYSLILGCRMNKAPFTILSLDQIIPIDNYLNYSTYLTSIDSEINGISSSVDISSFEVLTPSMESSLNDFSNSGIDGIDFAAINTSSRWATHISDAETIRDVTIPAVTTAQSNLQTSISSLESAISGIIAKINNTIDTARAADNEIQNNMASVILQIFNELAACLPIWNLYDSFTTTFCSYTLDALNSFWFAIGWGLFFFTPVIIVGVKLSKYYRRLSEDEDDDG</sequence>
<dbReference type="InterPro" id="IPR015898">
    <property type="entry name" value="G-protein_gamma-like_dom"/>
</dbReference>
<dbReference type="InterPro" id="IPR008795">
    <property type="entry name" value="Prominin"/>
</dbReference>
<dbReference type="SUPFAM" id="SSF48670">
    <property type="entry name" value="Transducin (heterotrimeric G protein), gamma chain"/>
    <property type="match status" value="1"/>
</dbReference>
<dbReference type="SUPFAM" id="SSF58010">
    <property type="entry name" value="Fibrinogen coiled-coil and central regions"/>
    <property type="match status" value="1"/>
</dbReference>
<protein>
    <submittedName>
        <fullName evidence="9">PROM1</fullName>
    </submittedName>
</protein>
<dbReference type="PANTHER" id="PTHR22730:SF1">
    <property type="entry name" value="PROMININ-LIKE PROTEIN"/>
    <property type="match status" value="1"/>
</dbReference>
<dbReference type="EMBL" id="CACVKT020008979">
    <property type="protein sequence ID" value="CAC5419043.1"/>
    <property type="molecule type" value="Genomic_DNA"/>
</dbReference>
<evidence type="ECO:0000256" key="7">
    <source>
        <dbReference type="SAM" id="Phobius"/>
    </source>
</evidence>
<dbReference type="Gene3D" id="4.10.260.10">
    <property type="entry name" value="Transducin (heterotrimeric G protein), gamma chain"/>
    <property type="match status" value="1"/>
</dbReference>
<dbReference type="PANTHER" id="PTHR22730">
    <property type="entry name" value="PROMININ PROM PROTEIN"/>
    <property type="match status" value="1"/>
</dbReference>
<keyword evidence="10" id="KW-1185">Reference proteome</keyword>
<dbReference type="Proteomes" id="UP000507470">
    <property type="component" value="Unassembled WGS sequence"/>
</dbReference>
<dbReference type="SMART" id="SM00224">
    <property type="entry name" value="GGL"/>
    <property type="match status" value="1"/>
</dbReference>
<dbReference type="AlphaFoldDB" id="A0A6J8EGF4"/>
<evidence type="ECO:0000256" key="4">
    <source>
        <dbReference type="ARBA" id="ARBA00022989"/>
    </source>
</evidence>
<dbReference type="Pfam" id="PF05478">
    <property type="entry name" value="Prominin"/>
    <property type="match status" value="2"/>
</dbReference>
<dbReference type="SMART" id="SM01224">
    <property type="entry name" value="G_gamma"/>
    <property type="match status" value="1"/>
</dbReference>
<evidence type="ECO:0000313" key="10">
    <source>
        <dbReference type="Proteomes" id="UP000507470"/>
    </source>
</evidence>
<dbReference type="Pfam" id="PF00631">
    <property type="entry name" value="G-gamma"/>
    <property type="match status" value="1"/>
</dbReference>
<dbReference type="GO" id="GO:0007186">
    <property type="term" value="P:G protein-coupled receptor signaling pathway"/>
    <property type="evidence" value="ECO:0007669"/>
    <property type="project" value="InterPro"/>
</dbReference>
<proteinExistence type="inferred from homology"/>
<feature type="transmembrane region" description="Helical" evidence="7">
    <location>
        <begin position="480"/>
        <end position="505"/>
    </location>
</feature>
<dbReference type="InterPro" id="IPR036284">
    <property type="entry name" value="GGL_sf"/>
</dbReference>
<feature type="transmembrane region" description="Helical" evidence="7">
    <location>
        <begin position="166"/>
        <end position="184"/>
    </location>
</feature>
<evidence type="ECO:0000259" key="8">
    <source>
        <dbReference type="PROSITE" id="PS50058"/>
    </source>
</evidence>
<dbReference type="PROSITE" id="PS50058">
    <property type="entry name" value="G_PROTEIN_GAMMA"/>
    <property type="match status" value="1"/>
</dbReference>
<evidence type="ECO:0000256" key="6">
    <source>
        <dbReference type="ARBA" id="ARBA00023180"/>
    </source>
</evidence>
<feature type="transmembrane region" description="Helical" evidence="7">
    <location>
        <begin position="434"/>
        <end position="459"/>
    </location>
</feature>
<keyword evidence="5 7" id="KW-0472">Membrane</keyword>
<evidence type="ECO:0000256" key="5">
    <source>
        <dbReference type="ARBA" id="ARBA00023136"/>
    </source>
</evidence>
<keyword evidence="4 7" id="KW-1133">Transmembrane helix</keyword>
<evidence type="ECO:0000256" key="3">
    <source>
        <dbReference type="ARBA" id="ARBA00022692"/>
    </source>
</evidence>
<evidence type="ECO:0000313" key="9">
    <source>
        <dbReference type="EMBL" id="CAC5419043.1"/>
    </source>
</evidence>
<evidence type="ECO:0000256" key="2">
    <source>
        <dbReference type="ARBA" id="ARBA00006058"/>
    </source>
</evidence>